<sequence>MRERAGRLDPAPTAAGLPCFTVSRPDRPGTAREPAGPNDDGGADVDAVELMEWLARLGCCTVLKADGERPPGKRWTVIASGGPLSPDTSFRADRPSPDDCLEALLAHLEGLGLSPFA</sequence>
<reference evidence="2 3" key="1">
    <citation type="journal article" date="2019" name="Int. J. Syst. Evol. Microbiol.">
        <title>The Global Catalogue of Microorganisms (GCM) 10K type strain sequencing project: providing services to taxonomists for standard genome sequencing and annotation.</title>
        <authorList>
            <consortium name="The Broad Institute Genomics Platform"/>
            <consortium name="The Broad Institute Genome Sequencing Center for Infectious Disease"/>
            <person name="Wu L."/>
            <person name="Ma J."/>
        </authorList>
    </citation>
    <scope>NUCLEOTIDE SEQUENCE [LARGE SCALE GENOMIC DNA]</scope>
    <source>
        <strain evidence="2 3">JCM 14559</strain>
    </source>
</reference>
<keyword evidence="3" id="KW-1185">Reference proteome</keyword>
<protein>
    <submittedName>
        <fullName evidence="2">Uncharacterized protein</fullName>
    </submittedName>
</protein>
<evidence type="ECO:0000313" key="3">
    <source>
        <dbReference type="Proteomes" id="UP001500897"/>
    </source>
</evidence>
<evidence type="ECO:0000313" key="2">
    <source>
        <dbReference type="EMBL" id="GAA2106781.1"/>
    </source>
</evidence>
<comment type="caution">
    <text evidence="2">The sequence shown here is derived from an EMBL/GenBank/DDBJ whole genome shotgun (WGS) entry which is preliminary data.</text>
</comment>
<accession>A0ABN2XBE9</accession>
<dbReference type="EMBL" id="BAAANS010000031">
    <property type="protein sequence ID" value="GAA2106781.1"/>
    <property type="molecule type" value="Genomic_DNA"/>
</dbReference>
<feature type="region of interest" description="Disordered" evidence="1">
    <location>
        <begin position="68"/>
        <end position="95"/>
    </location>
</feature>
<gene>
    <name evidence="2" type="ORF">GCM10009759_45310</name>
</gene>
<evidence type="ECO:0000256" key="1">
    <source>
        <dbReference type="SAM" id="MobiDB-lite"/>
    </source>
</evidence>
<dbReference type="Proteomes" id="UP001500897">
    <property type="component" value="Unassembled WGS sequence"/>
</dbReference>
<feature type="region of interest" description="Disordered" evidence="1">
    <location>
        <begin position="1"/>
        <end position="44"/>
    </location>
</feature>
<proteinExistence type="predicted"/>
<organism evidence="2 3">
    <name type="scientific">Kitasatospora saccharophila</name>
    <dbReference type="NCBI Taxonomy" id="407973"/>
    <lineage>
        <taxon>Bacteria</taxon>
        <taxon>Bacillati</taxon>
        <taxon>Actinomycetota</taxon>
        <taxon>Actinomycetes</taxon>
        <taxon>Kitasatosporales</taxon>
        <taxon>Streptomycetaceae</taxon>
        <taxon>Kitasatospora</taxon>
    </lineage>
</organism>
<name>A0ABN2XBE9_9ACTN</name>